<dbReference type="SMART" id="SM00091">
    <property type="entry name" value="PAS"/>
    <property type="match status" value="2"/>
</dbReference>
<dbReference type="InterPro" id="IPR035965">
    <property type="entry name" value="PAS-like_dom_sf"/>
</dbReference>
<comment type="subcellular location">
    <subcellularLocation>
        <location evidence="2">Membrane</location>
    </subcellularLocation>
</comment>
<dbReference type="GO" id="GO:0007165">
    <property type="term" value="P:signal transduction"/>
    <property type="evidence" value="ECO:0007669"/>
    <property type="project" value="UniProtKB-ARBA"/>
</dbReference>
<proteinExistence type="predicted"/>
<keyword evidence="11" id="KW-1185">Reference proteome</keyword>
<accession>A0A841GH65</accession>
<evidence type="ECO:0000259" key="8">
    <source>
        <dbReference type="PROSITE" id="PS50839"/>
    </source>
</evidence>
<keyword evidence="4" id="KW-1133">Transmembrane helix</keyword>
<dbReference type="PROSITE" id="PS50839">
    <property type="entry name" value="CHASE"/>
    <property type="match status" value="1"/>
</dbReference>
<feature type="domain" description="PAC" evidence="7">
    <location>
        <begin position="424"/>
        <end position="476"/>
    </location>
</feature>
<dbReference type="NCBIfam" id="TIGR00254">
    <property type="entry name" value="GGDEF"/>
    <property type="match status" value="1"/>
</dbReference>
<dbReference type="PROSITE" id="PS50887">
    <property type="entry name" value="GGDEF"/>
    <property type="match status" value="1"/>
</dbReference>
<dbReference type="InterPro" id="IPR052163">
    <property type="entry name" value="DGC-Regulatory_Protein"/>
</dbReference>
<dbReference type="InterPro" id="IPR042240">
    <property type="entry name" value="CHASE_sf"/>
</dbReference>
<dbReference type="InterPro" id="IPR000014">
    <property type="entry name" value="PAS"/>
</dbReference>
<dbReference type="Gene3D" id="3.30.450.20">
    <property type="entry name" value="PAS domain"/>
    <property type="match status" value="2"/>
</dbReference>
<dbReference type="InterPro" id="IPR029787">
    <property type="entry name" value="Nucleotide_cyclase"/>
</dbReference>
<name>A0A841GH65_9GAMM</name>
<dbReference type="Proteomes" id="UP000585721">
    <property type="component" value="Unassembled WGS sequence"/>
</dbReference>
<dbReference type="Pfam" id="PF13426">
    <property type="entry name" value="PAS_9"/>
    <property type="match status" value="1"/>
</dbReference>
<dbReference type="FunFam" id="3.30.70.270:FF:000001">
    <property type="entry name" value="Diguanylate cyclase domain protein"/>
    <property type="match status" value="1"/>
</dbReference>
<sequence>MLAPGLVLILGLLLTWIEVADIRQQETGKALAELNIRSDELITDLERRLSYNGGILQGVTGLFASSDQVSRDEFMRYIQQLNLPVYNPGIQMIGYSDYIPDAGKQSHIAAVRAEGFPDYDITPTGMREHYSPMVYIASPDAQYVQLMGDDILAEPLKMQAASQARDSASVVMTGKLPAREETTHHPVPDVFLFSPVYQNNLPVSTVEQRRAALKGWVSAAIRFDALLIHHLQQADSDFSHQIALRLYSGKHPDLQQMVMDTYPSGLFDADGNEMLRTAEILRADWTLQIKPLPAYLAGSMEEKSSTIVLIAGIILSLFSAFLSYVMVSSHLRVARALLDAEQANLALAKQEALLRAVYDSSSVAVLLMSNTGKIIYTNQRVAELYRQPYDGLPGCYVYQLLTEQQQTELKQAVAKLLHKETDSFVLEQRCRRSDGSDLLILVSGQPFRGKNGDISGIVIVLEDITERRKNEAAMQLASTVLDASPGGILVTDADKRIIAVNPAFTRLTGYSLEDILYQNPHILSSGQQDETFYQSMWASIQQHGRWEGELVNRRKDGQLLPELLSISQVSDKKGNVVNYVGMFLDITERWQAASRIQYLAHHDYLTGLPNRLALVEHATHALTLARRYKRRLAIFYIDLDRFKPINDLYGHNVGDIILKMVAQRLLSMVRESDTVCRQGGDEFVILLPEFTDVAHLERLAIKIREEIQAPCQISDIETPLTVSASIGIATYPDNGETVETIIQSADSAMYSAKADKEKHICFAPSLSTARED</sequence>
<dbReference type="SUPFAM" id="SSF55073">
    <property type="entry name" value="Nucleotide cyclase"/>
    <property type="match status" value="1"/>
</dbReference>
<feature type="domain" description="PAS" evidence="6">
    <location>
        <begin position="350"/>
        <end position="420"/>
    </location>
</feature>
<dbReference type="GO" id="GO:0003824">
    <property type="term" value="F:catalytic activity"/>
    <property type="evidence" value="ECO:0007669"/>
    <property type="project" value="UniProtKB-ARBA"/>
</dbReference>
<dbReference type="PROSITE" id="PS50112">
    <property type="entry name" value="PAS"/>
    <property type="match status" value="2"/>
</dbReference>
<protein>
    <submittedName>
        <fullName evidence="10">Diguanylate cyclase (GGDEF)-like protein/PAS domain S-box-containing protein</fullName>
    </submittedName>
</protein>
<dbReference type="InterPro" id="IPR013656">
    <property type="entry name" value="PAS_4"/>
</dbReference>
<dbReference type="CDD" id="cd00130">
    <property type="entry name" value="PAS"/>
    <property type="match status" value="2"/>
</dbReference>
<evidence type="ECO:0000256" key="1">
    <source>
        <dbReference type="ARBA" id="ARBA00001946"/>
    </source>
</evidence>
<dbReference type="Pfam" id="PF08448">
    <property type="entry name" value="PAS_4"/>
    <property type="match status" value="1"/>
</dbReference>
<dbReference type="SMART" id="SM01079">
    <property type="entry name" value="CHASE"/>
    <property type="match status" value="1"/>
</dbReference>
<evidence type="ECO:0000313" key="11">
    <source>
        <dbReference type="Proteomes" id="UP000585721"/>
    </source>
</evidence>
<dbReference type="InterPro" id="IPR000700">
    <property type="entry name" value="PAS-assoc_C"/>
</dbReference>
<dbReference type="NCBIfam" id="TIGR00229">
    <property type="entry name" value="sensory_box"/>
    <property type="match status" value="2"/>
</dbReference>
<organism evidence="10 11">
    <name type="scientific">Tolumonas osonensis</name>
    <dbReference type="NCBI Taxonomy" id="675874"/>
    <lineage>
        <taxon>Bacteria</taxon>
        <taxon>Pseudomonadati</taxon>
        <taxon>Pseudomonadota</taxon>
        <taxon>Gammaproteobacteria</taxon>
        <taxon>Aeromonadales</taxon>
        <taxon>Aeromonadaceae</taxon>
        <taxon>Tolumonas</taxon>
    </lineage>
</organism>
<dbReference type="Gene3D" id="3.30.450.350">
    <property type="entry name" value="CHASE domain"/>
    <property type="match status" value="1"/>
</dbReference>
<evidence type="ECO:0000259" key="9">
    <source>
        <dbReference type="PROSITE" id="PS50887"/>
    </source>
</evidence>
<dbReference type="PANTHER" id="PTHR46663">
    <property type="entry name" value="DIGUANYLATE CYCLASE DGCT-RELATED"/>
    <property type="match status" value="1"/>
</dbReference>
<dbReference type="GO" id="GO:0016020">
    <property type="term" value="C:membrane"/>
    <property type="evidence" value="ECO:0007669"/>
    <property type="project" value="UniProtKB-SubCell"/>
</dbReference>
<feature type="domain" description="PAS" evidence="6">
    <location>
        <begin position="473"/>
        <end position="516"/>
    </location>
</feature>
<evidence type="ECO:0000259" key="7">
    <source>
        <dbReference type="PROSITE" id="PS50113"/>
    </source>
</evidence>
<dbReference type="Pfam" id="PF03924">
    <property type="entry name" value="CHASE"/>
    <property type="match status" value="1"/>
</dbReference>
<evidence type="ECO:0000256" key="3">
    <source>
        <dbReference type="ARBA" id="ARBA00022692"/>
    </source>
</evidence>
<evidence type="ECO:0000256" key="2">
    <source>
        <dbReference type="ARBA" id="ARBA00004370"/>
    </source>
</evidence>
<dbReference type="PROSITE" id="PS50113">
    <property type="entry name" value="PAC"/>
    <property type="match status" value="2"/>
</dbReference>
<evidence type="ECO:0000259" key="6">
    <source>
        <dbReference type="PROSITE" id="PS50112"/>
    </source>
</evidence>
<dbReference type="SMART" id="SM00267">
    <property type="entry name" value="GGDEF"/>
    <property type="match status" value="1"/>
</dbReference>
<keyword evidence="5" id="KW-0472">Membrane</keyword>
<evidence type="ECO:0000256" key="4">
    <source>
        <dbReference type="ARBA" id="ARBA00022989"/>
    </source>
</evidence>
<evidence type="ECO:0000313" key="10">
    <source>
        <dbReference type="EMBL" id="MBB6056016.1"/>
    </source>
</evidence>
<feature type="domain" description="GGDEF" evidence="9">
    <location>
        <begin position="630"/>
        <end position="765"/>
    </location>
</feature>
<dbReference type="Gene3D" id="3.30.70.270">
    <property type="match status" value="1"/>
</dbReference>
<dbReference type="InterPro" id="IPR043128">
    <property type="entry name" value="Rev_trsase/Diguanyl_cyclase"/>
</dbReference>
<feature type="domain" description="PAC" evidence="7">
    <location>
        <begin position="544"/>
        <end position="598"/>
    </location>
</feature>
<feature type="domain" description="CHASE" evidence="8">
    <location>
        <begin position="65"/>
        <end position="249"/>
    </location>
</feature>
<dbReference type="SUPFAM" id="SSF55785">
    <property type="entry name" value="PYP-like sensor domain (PAS domain)"/>
    <property type="match status" value="2"/>
</dbReference>
<comment type="caution">
    <text evidence="10">The sequence shown here is derived from an EMBL/GenBank/DDBJ whole genome shotgun (WGS) entry which is preliminary data.</text>
</comment>
<dbReference type="SMART" id="SM00086">
    <property type="entry name" value="PAC"/>
    <property type="match status" value="2"/>
</dbReference>
<reference evidence="10 11" key="1">
    <citation type="submission" date="2020-08" db="EMBL/GenBank/DDBJ databases">
        <title>Genomic Encyclopedia of Type Strains, Phase IV (KMG-IV): sequencing the most valuable type-strain genomes for metagenomic binning, comparative biology and taxonomic classification.</title>
        <authorList>
            <person name="Goeker M."/>
        </authorList>
    </citation>
    <scope>NUCLEOTIDE SEQUENCE [LARGE SCALE GENOMIC DNA]</scope>
    <source>
        <strain evidence="10 11">DSM 22975</strain>
    </source>
</reference>
<dbReference type="CDD" id="cd01949">
    <property type="entry name" value="GGDEF"/>
    <property type="match status" value="1"/>
</dbReference>
<dbReference type="PANTHER" id="PTHR46663:SF3">
    <property type="entry name" value="SLL0267 PROTEIN"/>
    <property type="match status" value="1"/>
</dbReference>
<comment type="cofactor">
    <cofactor evidence="1">
        <name>Mg(2+)</name>
        <dbReference type="ChEBI" id="CHEBI:18420"/>
    </cofactor>
</comment>
<dbReference type="InterPro" id="IPR006189">
    <property type="entry name" value="CHASE_dom"/>
</dbReference>
<dbReference type="AlphaFoldDB" id="A0A841GH65"/>
<keyword evidence="3" id="KW-0812">Transmembrane</keyword>
<dbReference type="EMBL" id="JACHGR010000006">
    <property type="protein sequence ID" value="MBB6056016.1"/>
    <property type="molecule type" value="Genomic_DNA"/>
</dbReference>
<gene>
    <name evidence="10" type="ORF">HNR75_001946</name>
</gene>
<dbReference type="InterPro" id="IPR001610">
    <property type="entry name" value="PAC"/>
</dbReference>
<dbReference type="Pfam" id="PF00990">
    <property type="entry name" value="GGDEF"/>
    <property type="match status" value="1"/>
</dbReference>
<dbReference type="RefSeq" id="WP_188026758.1">
    <property type="nucleotide sequence ID" value="NZ_JACHGR010000006.1"/>
</dbReference>
<evidence type="ECO:0000256" key="5">
    <source>
        <dbReference type="ARBA" id="ARBA00023136"/>
    </source>
</evidence>
<dbReference type="InterPro" id="IPR000160">
    <property type="entry name" value="GGDEF_dom"/>
</dbReference>